<keyword evidence="8 10" id="KW-0012">Acyltransferase</keyword>
<reference evidence="13 14" key="1">
    <citation type="submission" date="2017-09" db="EMBL/GenBank/DDBJ databases">
        <title>A multilocus sequence analysis scheme for characterization of bacteria in the genus Thioclava.</title>
        <authorList>
            <person name="Liu Y."/>
            <person name="Shao Z."/>
        </authorList>
    </citation>
    <scope>NUCLEOTIDE SEQUENCE [LARGE SCALE GENOMIC DNA]</scope>
    <source>
        <strain evidence="13 14">CAU 1312</strain>
    </source>
</reference>
<comment type="subunit">
    <text evidence="5">Forms a 24-polypeptide structural core with octahedral symmetry. Part of the 2-oxoglutarate dehydrogenase (OGDH) complex composed of E1 (2-oxoglutarate dehydrogenase), E2 (dihydrolipoamide succinyltransferase) and E3 (dihydrolipoamide dehydrogenase); the complex contains multiple copies of the three enzymatic components (E1, E2 and E3).</text>
</comment>
<dbReference type="InterPro" id="IPR036625">
    <property type="entry name" value="E3-bd_dom_sf"/>
</dbReference>
<organism evidence="13 14">
    <name type="scientific">Pseudothioclava arenosa</name>
    <dbReference type="NCBI Taxonomy" id="1795308"/>
    <lineage>
        <taxon>Bacteria</taxon>
        <taxon>Pseudomonadati</taxon>
        <taxon>Pseudomonadota</taxon>
        <taxon>Alphaproteobacteria</taxon>
        <taxon>Rhodobacterales</taxon>
        <taxon>Paracoccaceae</taxon>
        <taxon>Pseudothioclava</taxon>
    </lineage>
</organism>
<dbReference type="CDD" id="cd06849">
    <property type="entry name" value="lipoyl_domain"/>
    <property type="match status" value="1"/>
</dbReference>
<name>A0A2A4CTT9_9RHOB</name>
<evidence type="ECO:0000259" key="12">
    <source>
        <dbReference type="PROSITE" id="PS51826"/>
    </source>
</evidence>
<dbReference type="Pfam" id="PF00364">
    <property type="entry name" value="Biotin_lipoyl"/>
    <property type="match status" value="1"/>
</dbReference>
<dbReference type="AlphaFoldDB" id="A0A2A4CTT9"/>
<dbReference type="InterPro" id="IPR000089">
    <property type="entry name" value="Biotin_lipoyl"/>
</dbReference>
<dbReference type="PROSITE" id="PS50968">
    <property type="entry name" value="BIOTINYL_LIPOYL"/>
    <property type="match status" value="1"/>
</dbReference>
<dbReference type="Gene3D" id="2.40.50.100">
    <property type="match status" value="1"/>
</dbReference>
<evidence type="ECO:0000256" key="2">
    <source>
        <dbReference type="ARBA" id="ARBA00004052"/>
    </source>
</evidence>
<dbReference type="GO" id="GO:0016407">
    <property type="term" value="F:acetyltransferase activity"/>
    <property type="evidence" value="ECO:0007669"/>
    <property type="project" value="TreeGrafter"/>
</dbReference>
<dbReference type="OrthoDB" id="9805770at2"/>
<dbReference type="Pfam" id="PF02817">
    <property type="entry name" value="E3_binding"/>
    <property type="match status" value="1"/>
</dbReference>
<proteinExistence type="inferred from homology"/>
<dbReference type="Pfam" id="PF00198">
    <property type="entry name" value="2-oxoacid_dh"/>
    <property type="match status" value="1"/>
</dbReference>
<gene>
    <name evidence="13" type="ORF">CLN94_00125</name>
</gene>
<dbReference type="PANTHER" id="PTHR43178">
    <property type="entry name" value="DIHYDROLIPOAMIDE ACETYLTRANSFERASE COMPONENT OF PYRUVATE DEHYDROGENASE COMPLEX"/>
    <property type="match status" value="1"/>
</dbReference>
<dbReference type="InterPro" id="IPR004167">
    <property type="entry name" value="PSBD"/>
</dbReference>
<evidence type="ECO:0000256" key="6">
    <source>
        <dbReference type="ARBA" id="ARBA00022679"/>
    </source>
</evidence>
<dbReference type="GO" id="GO:0005737">
    <property type="term" value="C:cytoplasm"/>
    <property type="evidence" value="ECO:0007669"/>
    <property type="project" value="TreeGrafter"/>
</dbReference>
<dbReference type="GO" id="GO:0004149">
    <property type="term" value="F:dihydrolipoyllysine-residue succinyltransferase activity"/>
    <property type="evidence" value="ECO:0007669"/>
    <property type="project" value="UniProtKB-EC"/>
</dbReference>
<comment type="pathway">
    <text evidence="3">Amino-acid degradation; L-lysine degradation via saccharopine pathway; glutaryl-CoA from L-lysine: step 6/6.</text>
</comment>
<evidence type="ECO:0000313" key="13">
    <source>
        <dbReference type="EMBL" id="PCD77770.1"/>
    </source>
</evidence>
<comment type="cofactor">
    <cofactor evidence="1 10">
        <name>(R)-lipoate</name>
        <dbReference type="ChEBI" id="CHEBI:83088"/>
    </cofactor>
</comment>
<evidence type="ECO:0000256" key="7">
    <source>
        <dbReference type="ARBA" id="ARBA00022823"/>
    </source>
</evidence>
<dbReference type="GO" id="GO:0031405">
    <property type="term" value="F:lipoic acid binding"/>
    <property type="evidence" value="ECO:0007669"/>
    <property type="project" value="TreeGrafter"/>
</dbReference>
<comment type="caution">
    <text evidence="13">The sequence shown here is derived from an EMBL/GenBank/DDBJ whole genome shotgun (WGS) entry which is preliminary data.</text>
</comment>
<dbReference type="Gene3D" id="3.30.559.10">
    <property type="entry name" value="Chloramphenicol acetyltransferase-like domain"/>
    <property type="match status" value="1"/>
</dbReference>
<dbReference type="InterPro" id="IPR003016">
    <property type="entry name" value="2-oxoA_DH_lipoyl-BS"/>
</dbReference>
<keyword evidence="14" id="KW-1185">Reference proteome</keyword>
<dbReference type="InterPro" id="IPR023213">
    <property type="entry name" value="CAT-like_dom_sf"/>
</dbReference>
<dbReference type="PROSITE" id="PS00189">
    <property type="entry name" value="LIPOYL"/>
    <property type="match status" value="1"/>
</dbReference>
<keyword evidence="7 10" id="KW-0450">Lipoyl</keyword>
<comment type="catalytic activity">
    <reaction evidence="9">
        <text>N(6)-[(R)-dihydrolipoyl]-L-lysyl-[protein] + succinyl-CoA = N(6)-[(R)-S(8)-succinyldihydrolipoyl]-L-lysyl-[protein] + CoA</text>
        <dbReference type="Rhea" id="RHEA:15213"/>
        <dbReference type="Rhea" id="RHEA-COMP:10475"/>
        <dbReference type="Rhea" id="RHEA-COMP:20092"/>
        <dbReference type="ChEBI" id="CHEBI:57287"/>
        <dbReference type="ChEBI" id="CHEBI:57292"/>
        <dbReference type="ChEBI" id="CHEBI:83100"/>
        <dbReference type="ChEBI" id="CHEBI:83120"/>
        <dbReference type="EC" id="2.3.1.61"/>
    </reaction>
</comment>
<feature type="domain" description="Peripheral subunit-binding (PSBD)" evidence="12">
    <location>
        <begin position="123"/>
        <end position="160"/>
    </location>
</feature>
<dbReference type="SUPFAM" id="SSF47005">
    <property type="entry name" value="Peripheral subunit-binding domain of 2-oxo acid dehydrogenase complex"/>
    <property type="match status" value="1"/>
</dbReference>
<evidence type="ECO:0000256" key="3">
    <source>
        <dbReference type="ARBA" id="ARBA00005145"/>
    </source>
</evidence>
<dbReference type="EMBL" id="NTJD01000001">
    <property type="protein sequence ID" value="PCD77770.1"/>
    <property type="molecule type" value="Genomic_DNA"/>
</dbReference>
<evidence type="ECO:0000313" key="14">
    <source>
        <dbReference type="Proteomes" id="UP000243507"/>
    </source>
</evidence>
<evidence type="ECO:0000256" key="1">
    <source>
        <dbReference type="ARBA" id="ARBA00001938"/>
    </source>
</evidence>
<feature type="domain" description="Lipoyl-binding" evidence="11">
    <location>
        <begin position="3"/>
        <end position="78"/>
    </location>
</feature>
<dbReference type="Proteomes" id="UP000243507">
    <property type="component" value="Unassembled WGS sequence"/>
</dbReference>
<dbReference type="SUPFAM" id="SSF52777">
    <property type="entry name" value="CoA-dependent acyltransferases"/>
    <property type="match status" value="1"/>
</dbReference>
<keyword evidence="6 10" id="KW-0808">Transferase</keyword>
<evidence type="ECO:0000256" key="4">
    <source>
        <dbReference type="ARBA" id="ARBA00007317"/>
    </source>
</evidence>
<dbReference type="Gene3D" id="4.10.320.10">
    <property type="entry name" value="E3-binding domain"/>
    <property type="match status" value="1"/>
</dbReference>
<dbReference type="InterPro" id="IPR011053">
    <property type="entry name" value="Single_hybrid_motif"/>
</dbReference>
<evidence type="ECO:0000259" key="11">
    <source>
        <dbReference type="PROSITE" id="PS50968"/>
    </source>
</evidence>
<dbReference type="PANTHER" id="PTHR43178:SF5">
    <property type="entry name" value="LIPOAMIDE ACYLTRANSFERASE COMPONENT OF BRANCHED-CHAIN ALPHA-KETO ACID DEHYDROGENASE COMPLEX, MITOCHONDRIAL"/>
    <property type="match status" value="1"/>
</dbReference>
<evidence type="ECO:0000256" key="9">
    <source>
        <dbReference type="ARBA" id="ARBA00052761"/>
    </source>
</evidence>
<comment type="similarity">
    <text evidence="4 10">Belongs to the 2-oxoacid dehydrogenase family.</text>
</comment>
<sequence length="401" mass="42317">MTLITVKLPDIGEGVTEAELVEWAVQPGDLVQEDDVLACVMTDKASVEIPSAVAGRVVELGGAVGEMIAVGGTLLTIEAEGAAEVPPPAKAAEPASAEEDDFGAYLGLEPSPPPRAPQTAPVQAAPATRAKAKEAGIELSDLIGTGPEGRVTASDLEAALRATAGKAPRRSGETRIPVIGLRRKISERLQEAHARIPQITIVEEVDVTQIEELRAALNAETPEAPKLTLLPFIAAALARALRDHPEINAHYDDAAGEIIRFEALHLGIATATEAGLVVPVLRHAEALGLHEAAREIARLAEAARAGRASREELTGSTFTVTSLGPLGAIATTPLVNPPEVAILGINKIVTRPQWNGHDFVPRQMMNISASFDHRVIDGYVAAVFIRKIKVLLEMPARIFIA</sequence>
<protein>
    <recommendedName>
        <fullName evidence="10">Dihydrolipoamide acetyltransferase component of pyruvate dehydrogenase complex</fullName>
        <ecNumber evidence="10">2.3.1.-</ecNumber>
    </recommendedName>
</protein>
<dbReference type="PROSITE" id="PS51826">
    <property type="entry name" value="PSBD"/>
    <property type="match status" value="1"/>
</dbReference>
<dbReference type="SUPFAM" id="SSF51230">
    <property type="entry name" value="Single hybrid motif"/>
    <property type="match status" value="1"/>
</dbReference>
<evidence type="ECO:0000256" key="5">
    <source>
        <dbReference type="ARBA" id="ARBA00011666"/>
    </source>
</evidence>
<dbReference type="EC" id="2.3.1.-" evidence="10"/>
<dbReference type="RefSeq" id="WP_096429793.1">
    <property type="nucleotide sequence ID" value="NZ_NTJD01000001.1"/>
</dbReference>
<dbReference type="FunFam" id="3.30.559.10:FF:000007">
    <property type="entry name" value="Dihydrolipoamide acetyltransferase component of pyruvate dehydrogenase complex"/>
    <property type="match status" value="1"/>
</dbReference>
<accession>A0A2A4CTT9</accession>
<dbReference type="InterPro" id="IPR050743">
    <property type="entry name" value="2-oxoacid_DH_E2_comp"/>
</dbReference>
<evidence type="ECO:0000256" key="10">
    <source>
        <dbReference type="RuleBase" id="RU003423"/>
    </source>
</evidence>
<dbReference type="InterPro" id="IPR001078">
    <property type="entry name" value="2-oxoacid_DH_actylTfrase"/>
</dbReference>
<evidence type="ECO:0000256" key="8">
    <source>
        <dbReference type="ARBA" id="ARBA00023315"/>
    </source>
</evidence>
<comment type="function">
    <text evidence="2">E2 component of the 2-oxoglutarate dehydrogenase (OGDH) complex which catalyzes the second step in the conversion of 2-oxoglutarate to succinyl-CoA and CO(2).</text>
</comment>